<proteinExistence type="predicted"/>
<dbReference type="AlphaFoldDB" id="A0A9X0HMY4"/>
<protein>
    <recommendedName>
        <fullName evidence="3">Ava_C0101 and related proteins</fullName>
    </recommendedName>
</protein>
<dbReference type="RefSeq" id="WP_059070756.1">
    <property type="nucleotide sequence ID" value="NZ_LNAL01000006.1"/>
</dbReference>
<evidence type="ECO:0000313" key="1">
    <source>
        <dbReference type="EMBL" id="KUG08953.1"/>
    </source>
</evidence>
<evidence type="ECO:0008006" key="3">
    <source>
        <dbReference type="Google" id="ProtNLM"/>
    </source>
</evidence>
<dbReference type="EMBL" id="LNAL01000006">
    <property type="protein sequence ID" value="KUG08953.1"/>
    <property type="molecule type" value="Genomic_DNA"/>
</dbReference>
<organism evidence="1 2">
    <name type="scientific">Solirubrum puertoriconensis</name>
    <dbReference type="NCBI Taxonomy" id="1751427"/>
    <lineage>
        <taxon>Bacteria</taxon>
        <taxon>Pseudomonadati</taxon>
        <taxon>Bacteroidota</taxon>
        <taxon>Cytophagia</taxon>
        <taxon>Cytophagales</taxon>
    </lineage>
</organism>
<reference evidence="1 2" key="1">
    <citation type="submission" date="2015-11" db="EMBL/GenBank/DDBJ databases">
        <title>Solirubrum puertoriconensis gen. nov. an environmental bacteria isolated in Puerto Rico.</title>
        <authorList>
            <person name="Cuebas-Irizarry M.F."/>
            <person name="Montalvo-Rodriguez R."/>
        </authorList>
    </citation>
    <scope>NUCLEOTIDE SEQUENCE [LARGE SCALE GENOMIC DNA]</scope>
    <source>
        <strain evidence="1 2">MC1A</strain>
    </source>
</reference>
<dbReference type="InterPro" id="IPR046038">
    <property type="entry name" value="DUF5996"/>
</dbReference>
<dbReference type="Pfam" id="PF19459">
    <property type="entry name" value="DUF5996"/>
    <property type="match status" value="1"/>
</dbReference>
<sequence>MSSLPAAALPRTQVWPALPAASWTDTRETLHRWTQIVGKTRLALCPMLNHWWQVPLYVTPRGLSTGSMPYSGGACEVVFDFRQHRLRLHTSAGSTLELPLEACSVAEFYRRYRALLRQAGVEVQIWPVPVEVEDATPFALDEYHRTYDTAAVERFWQVLLLSDEVLNEFRSGFVGKCSPVHFFWGSFDMAVTRFSGRPAPPHPGGVPNLADWVTREAYSAEVSSAGWWPGGNGAEAAFYSYAYPAPAGFANAPVQPAQAYFSTELGEFLLPYEAVRTATEPRQLVLEFLQSTYEAAAELAAWERSSLERVA</sequence>
<comment type="caution">
    <text evidence="1">The sequence shown here is derived from an EMBL/GenBank/DDBJ whole genome shotgun (WGS) entry which is preliminary data.</text>
</comment>
<accession>A0A9X0HMY4</accession>
<name>A0A9X0HMY4_SOLP1</name>
<evidence type="ECO:0000313" key="2">
    <source>
        <dbReference type="Proteomes" id="UP000054223"/>
    </source>
</evidence>
<dbReference type="OrthoDB" id="9800945at2"/>
<keyword evidence="2" id="KW-1185">Reference proteome</keyword>
<dbReference type="Proteomes" id="UP000054223">
    <property type="component" value="Unassembled WGS sequence"/>
</dbReference>
<gene>
    <name evidence="1" type="ORF">ASU33_10005</name>
</gene>